<feature type="domain" description="FAD dependent oxidoreductase" evidence="2">
    <location>
        <begin position="62"/>
        <end position="425"/>
    </location>
</feature>
<dbReference type="EMBL" id="ALQB01000049">
    <property type="protein sequence ID" value="EJZ13640.1"/>
    <property type="molecule type" value="Genomic_DNA"/>
</dbReference>
<evidence type="ECO:0000313" key="4">
    <source>
        <dbReference type="Proteomes" id="UP000006043"/>
    </source>
</evidence>
<dbReference type="SUPFAM" id="SSF51905">
    <property type="entry name" value="FAD/NAD(P)-binding domain"/>
    <property type="match status" value="1"/>
</dbReference>
<feature type="region of interest" description="Disordered" evidence="1">
    <location>
        <begin position="1"/>
        <end position="29"/>
    </location>
</feature>
<dbReference type="PANTHER" id="PTHR13847">
    <property type="entry name" value="SARCOSINE DEHYDROGENASE-RELATED"/>
    <property type="match status" value="1"/>
</dbReference>
<feature type="compositionally biased region" description="Polar residues" evidence="1">
    <location>
        <begin position="1"/>
        <end position="10"/>
    </location>
</feature>
<dbReference type="Gene3D" id="3.30.9.10">
    <property type="entry name" value="D-Amino Acid Oxidase, subunit A, domain 2"/>
    <property type="match status" value="1"/>
</dbReference>
<evidence type="ECO:0000313" key="3">
    <source>
        <dbReference type="EMBL" id="EJZ13640.1"/>
    </source>
</evidence>
<gene>
    <name evidence="3" type="ORF">MFORT_13630</name>
</gene>
<dbReference type="HOGENOM" id="CLU_007884_3_2_11"/>
<organism evidence="3 4">
    <name type="scientific">Mycolicibacterium fortuitum subsp. fortuitum DSM 46621 = ATCC 6841 = JCM 6387</name>
    <dbReference type="NCBI Taxonomy" id="1214102"/>
    <lineage>
        <taxon>Bacteria</taxon>
        <taxon>Bacillati</taxon>
        <taxon>Actinomycetota</taxon>
        <taxon>Actinomycetes</taxon>
        <taxon>Mycobacteriales</taxon>
        <taxon>Mycobacteriaceae</taxon>
        <taxon>Mycolicibacterium</taxon>
    </lineage>
</organism>
<proteinExistence type="predicted"/>
<dbReference type="Proteomes" id="UP000006043">
    <property type="component" value="Unassembled WGS sequence"/>
</dbReference>
<reference evidence="3 4" key="1">
    <citation type="journal article" date="2012" name="J. Bacteriol.">
        <title>Complete Genome Sequence of Mycobacterium fortuitum subsp. fortuitum Type Strain DSM46621.</title>
        <authorList>
            <person name="Ho Y.S."/>
            <person name="Adroub S.A."/>
            <person name="Aleisa F."/>
            <person name="Mahmood H."/>
            <person name="Othoum G."/>
            <person name="Rashid F."/>
            <person name="Zaher M."/>
            <person name="Ali S."/>
            <person name="Bitter W."/>
            <person name="Pain A."/>
            <person name="Abdallah A.M."/>
        </authorList>
    </citation>
    <scope>NUCLEOTIDE SEQUENCE [LARGE SCALE GENOMIC DNA]</scope>
    <source>
        <strain evidence="4">DSM46621</strain>
    </source>
</reference>
<dbReference type="PATRIC" id="fig|1214102.3.peg.2712"/>
<protein>
    <submittedName>
        <fullName evidence="3">FAD dependent oxidoreductase</fullName>
    </submittedName>
</protein>
<sequence length="491" mass="53200">MTSAGVSITDNSHEYRRTKMSPDGRTTSGLANDFVNGSVSFWYRAAGFPKSRPPLPGSLEADICIVGAGLTGLWAAYYLKREQPDLRIVMLEKEFAGFGASGRNGGWLSAELAGSRDAYASTHGHGGVVELMRAMRGAVDEVIGVTKSEGIEADIVKDGVLHVARNQAQMGRLRESLDYERSWGATDEDFVVLTGDESNARIRVEGAMGALFTPHCARVQPAKLVGGLARVVEGMGVAIYEQTEVTDIKAGRAITARGDVRAPVILRCLEGFTATMPGQRRVWLPMNSSMVVTEPLPESVLQEVGWKGAELLGDYAHGYMYAQRTADNRIALGGRGIPYRYGSALDHRGATQQWTIEALGALVRDMFPATRDIPIEHAWCGVLGVPRDWTATVDFDQASGLGTAGGYVGSGLTTTNLAGHTLADLVLKRDTALTRLPWVGRRVRKWEPEPFRWLGVQAMYALYRTADRRESTRGLAGTSGLARVANKITGR</sequence>
<dbReference type="Gene3D" id="3.50.50.60">
    <property type="entry name" value="FAD/NAD(P)-binding domain"/>
    <property type="match status" value="1"/>
</dbReference>
<dbReference type="Pfam" id="PF01266">
    <property type="entry name" value="DAO"/>
    <property type="match status" value="1"/>
</dbReference>
<dbReference type="InterPro" id="IPR006076">
    <property type="entry name" value="FAD-dep_OxRdtase"/>
</dbReference>
<evidence type="ECO:0000259" key="2">
    <source>
        <dbReference type="Pfam" id="PF01266"/>
    </source>
</evidence>
<dbReference type="GO" id="GO:0005737">
    <property type="term" value="C:cytoplasm"/>
    <property type="evidence" value="ECO:0007669"/>
    <property type="project" value="TreeGrafter"/>
</dbReference>
<accession>K0V7T2</accession>
<comment type="caution">
    <text evidence="3">The sequence shown here is derived from an EMBL/GenBank/DDBJ whole genome shotgun (WGS) entry which is preliminary data.</text>
</comment>
<dbReference type="InterPro" id="IPR036188">
    <property type="entry name" value="FAD/NAD-bd_sf"/>
</dbReference>
<name>K0V7T2_MYCFO</name>
<dbReference type="AlphaFoldDB" id="K0V7T2"/>
<feature type="compositionally biased region" description="Basic and acidic residues" evidence="1">
    <location>
        <begin position="11"/>
        <end position="22"/>
    </location>
</feature>
<evidence type="ECO:0000256" key="1">
    <source>
        <dbReference type="SAM" id="MobiDB-lite"/>
    </source>
</evidence>
<dbReference type="PANTHER" id="PTHR13847:SF285">
    <property type="entry name" value="FAD DEPENDENT OXIDOREDUCTASE DOMAIN-CONTAINING PROTEIN"/>
    <property type="match status" value="1"/>
</dbReference>